<dbReference type="OrthoDB" id="5965864at2759"/>
<keyword evidence="7" id="KW-0926">Vacuole</keyword>
<sequence>MASDSLVFRYFWIFGLINNVLYVVILSAAADIVGPGLPKALVLLLDILPAFVLKLTAPFFIHKSAHRHRIAVLIGLSCVGMVLVAGRKLSACVAGIILASLSSGLGELTFLQLTHYYQQPGLNGWSSGTGGAGLFGSGMYMLLTSILKVPVNLSLLLFSVLPFAFLLYFRLDKQQHMYANVENDYASAGFDFTSSTTETEMPVDDSASAPHIERNKWTAMKSHVSGTLLRIKGLVVPYMLPLSVVYLFEYMINQGVSPTLLFPLDEKHSHPFFFHKYRDIYVTYGTLYQLGVFISRSSGSLLQIRRLYILAILQGLNLALAISQSWFYVVRSVYPVMFLIFFEGLLGGASYVHTFKNIIHDVDISEREFSLGAVSMSDSFGVLLAAFAGIALEPRLCSHQVDTGRPWCLKE</sequence>
<dbReference type="GO" id="GO:0006865">
    <property type="term" value="P:amino acid transport"/>
    <property type="evidence" value="ECO:0007669"/>
    <property type="project" value="UniProtKB-KW"/>
</dbReference>
<keyword evidence="9" id="KW-1185">Reference proteome</keyword>
<feature type="transmembrane region" description="Helical" evidence="7">
    <location>
        <begin position="125"/>
        <end position="143"/>
    </location>
</feature>
<feature type="transmembrane region" description="Helical" evidence="7">
    <location>
        <begin position="7"/>
        <end position="29"/>
    </location>
</feature>
<feature type="transmembrane region" description="Helical" evidence="7">
    <location>
        <begin position="93"/>
        <end position="113"/>
    </location>
</feature>
<keyword evidence="6 7" id="KW-0472">Membrane</keyword>
<organism evidence="8 9">
    <name type="scientific">Lachancea meyersii CBS 8951</name>
    <dbReference type="NCBI Taxonomy" id="1266667"/>
    <lineage>
        <taxon>Eukaryota</taxon>
        <taxon>Fungi</taxon>
        <taxon>Dikarya</taxon>
        <taxon>Ascomycota</taxon>
        <taxon>Saccharomycotina</taxon>
        <taxon>Saccharomycetes</taxon>
        <taxon>Saccharomycetales</taxon>
        <taxon>Saccharomycetaceae</taxon>
        <taxon>Lachancea</taxon>
    </lineage>
</organism>
<gene>
    <name evidence="8" type="ORF">LAME_0F18448G</name>
</gene>
<proteinExistence type="inferred from homology"/>
<evidence type="ECO:0000256" key="6">
    <source>
        <dbReference type="ARBA" id="ARBA00023136"/>
    </source>
</evidence>
<feature type="transmembrane region" description="Helical" evidence="7">
    <location>
        <begin position="149"/>
        <end position="169"/>
    </location>
</feature>
<dbReference type="Proteomes" id="UP000191144">
    <property type="component" value="Chromosome F"/>
</dbReference>
<dbReference type="InterPro" id="IPR003492">
    <property type="entry name" value="Battenin_disease_Cln3"/>
</dbReference>
<reference evidence="9" key="1">
    <citation type="submission" date="2016-03" db="EMBL/GenBank/DDBJ databases">
        <authorList>
            <person name="Devillers Hugo."/>
        </authorList>
    </citation>
    <scope>NUCLEOTIDE SEQUENCE [LARGE SCALE GENOMIC DNA]</scope>
</reference>
<evidence type="ECO:0000256" key="2">
    <source>
        <dbReference type="ARBA" id="ARBA00022448"/>
    </source>
</evidence>
<feature type="transmembrane region" description="Helical" evidence="7">
    <location>
        <begin position="307"/>
        <end position="327"/>
    </location>
</feature>
<keyword evidence="4" id="KW-0029">Amino-acid transport</keyword>
<dbReference type="PIRSF" id="PIRSF015974">
    <property type="entry name" value="CLN3_BTN1"/>
    <property type="match status" value="1"/>
</dbReference>
<dbReference type="AlphaFoldDB" id="A0A1G4K0N9"/>
<keyword evidence="2" id="KW-0813">Transport</keyword>
<keyword evidence="5 7" id="KW-1133">Transmembrane helix</keyword>
<dbReference type="GO" id="GO:0051453">
    <property type="term" value="P:regulation of intracellular pH"/>
    <property type="evidence" value="ECO:0007669"/>
    <property type="project" value="TreeGrafter"/>
</dbReference>
<evidence type="ECO:0000256" key="4">
    <source>
        <dbReference type="ARBA" id="ARBA00022970"/>
    </source>
</evidence>
<dbReference type="EMBL" id="LT598477">
    <property type="protein sequence ID" value="SCU97084.1"/>
    <property type="molecule type" value="Genomic_DNA"/>
</dbReference>
<feature type="transmembrane region" description="Helical" evidence="7">
    <location>
        <begin position="41"/>
        <end position="61"/>
    </location>
</feature>
<dbReference type="PRINTS" id="PR01315">
    <property type="entry name" value="BATTENIN"/>
</dbReference>
<name>A0A1G4K0N9_9SACH</name>
<dbReference type="GO" id="GO:0012505">
    <property type="term" value="C:endomembrane system"/>
    <property type="evidence" value="ECO:0007669"/>
    <property type="project" value="UniProtKB-SubCell"/>
</dbReference>
<comment type="similarity">
    <text evidence="7">Belongs to the battenin family.</text>
</comment>
<dbReference type="PANTHER" id="PTHR10981:SF0">
    <property type="entry name" value="BATTENIN"/>
    <property type="match status" value="1"/>
</dbReference>
<evidence type="ECO:0000256" key="1">
    <source>
        <dbReference type="ARBA" id="ARBA00004127"/>
    </source>
</evidence>
<dbReference type="GO" id="GO:0005774">
    <property type="term" value="C:vacuolar membrane"/>
    <property type="evidence" value="ECO:0007669"/>
    <property type="project" value="UniProtKB-SubCell"/>
</dbReference>
<comment type="subcellular location">
    <subcellularLocation>
        <location evidence="1">Endomembrane system</location>
        <topology evidence="1">Multi-pass membrane protein</topology>
    </subcellularLocation>
    <subcellularLocation>
        <location evidence="7">Vacuole membrane</location>
        <topology evidence="7">Multi-pass membrane protein</topology>
    </subcellularLocation>
</comment>
<accession>A0A1G4K0N9</accession>
<feature type="transmembrane region" description="Helical" evidence="7">
    <location>
        <begin position="70"/>
        <end position="87"/>
    </location>
</feature>
<evidence type="ECO:0000256" key="7">
    <source>
        <dbReference type="RuleBase" id="RU361113"/>
    </source>
</evidence>
<protein>
    <recommendedName>
        <fullName evidence="7">Protein BTN</fullName>
    </recommendedName>
</protein>
<dbReference type="Pfam" id="PF02487">
    <property type="entry name" value="CLN3"/>
    <property type="match status" value="1"/>
</dbReference>
<evidence type="ECO:0000313" key="8">
    <source>
        <dbReference type="EMBL" id="SCU97084.1"/>
    </source>
</evidence>
<feature type="transmembrane region" description="Helical" evidence="7">
    <location>
        <begin position="333"/>
        <end position="352"/>
    </location>
</feature>
<evidence type="ECO:0000256" key="3">
    <source>
        <dbReference type="ARBA" id="ARBA00022692"/>
    </source>
</evidence>
<evidence type="ECO:0000256" key="5">
    <source>
        <dbReference type="ARBA" id="ARBA00022989"/>
    </source>
</evidence>
<dbReference type="PANTHER" id="PTHR10981">
    <property type="entry name" value="BATTENIN"/>
    <property type="match status" value="1"/>
</dbReference>
<evidence type="ECO:0000313" key="9">
    <source>
        <dbReference type="Proteomes" id="UP000191144"/>
    </source>
</evidence>
<dbReference type="InterPro" id="IPR018460">
    <property type="entry name" value="Battenin_disease_Cln3_subgr"/>
</dbReference>
<keyword evidence="3 7" id="KW-0812">Transmembrane</keyword>